<reference evidence="1" key="1">
    <citation type="journal article" date="2022" name="Microorganisms">
        <title>Antibiotic Susceptibility, Resistance Gene Determinants and Corresponding Genomic Regions in Lactobacillus amylovorus Isolates Derived from Wild Boars and Domestic Pigs.</title>
        <authorList>
            <person name="Moravkova M."/>
            <person name="Kostovova I."/>
            <person name="Kavanova K."/>
            <person name="Pechar R."/>
            <person name="Stanek S."/>
            <person name="Brychta A."/>
            <person name="Zeman M."/>
            <person name="Kubasova T."/>
        </authorList>
    </citation>
    <scope>NUCLEOTIDE SEQUENCE</scope>
    <source>
        <strain evidence="1">M356A</strain>
    </source>
</reference>
<protein>
    <submittedName>
        <fullName evidence="1">Uncharacterized protein</fullName>
    </submittedName>
</protein>
<gene>
    <name evidence="1" type="ORF">ODV15_07920</name>
</gene>
<reference evidence="1" key="2">
    <citation type="submission" date="2022-10" db="EMBL/GenBank/DDBJ databases">
        <authorList>
            <person name="Kostovova I."/>
            <person name="Moravkova M."/>
            <person name="Pechar R."/>
        </authorList>
    </citation>
    <scope>NUCLEOTIDE SEQUENCE</scope>
    <source>
        <strain evidence="1">M356A</strain>
    </source>
</reference>
<name>A0A9X4ACW7_LACAM</name>
<sequence>MNGTTTDYGLIFDDFQDFAEDFPNQAKELLDNVEEGDWQNDAIYYYASPDDYADYQVREGWYASIVNCDLAVVDYHGAPSLYDAIDFDELGQDLIDLADRTCVFATSKNEVIETDFGWKIK</sequence>
<evidence type="ECO:0000313" key="2">
    <source>
        <dbReference type="Proteomes" id="UP001143700"/>
    </source>
</evidence>
<proteinExistence type="predicted"/>
<comment type="caution">
    <text evidence="1">The sequence shown here is derived from an EMBL/GenBank/DDBJ whole genome shotgun (WGS) entry which is preliminary data.</text>
</comment>
<dbReference type="EMBL" id="JAOTGU010000011">
    <property type="protein sequence ID" value="MDB6262474.1"/>
    <property type="molecule type" value="Genomic_DNA"/>
</dbReference>
<evidence type="ECO:0000313" key="1">
    <source>
        <dbReference type="EMBL" id="MDB6262474.1"/>
    </source>
</evidence>
<organism evidence="1 2">
    <name type="scientific">Lactobacillus amylovorus</name>
    <dbReference type="NCBI Taxonomy" id="1604"/>
    <lineage>
        <taxon>Bacteria</taxon>
        <taxon>Bacillati</taxon>
        <taxon>Bacillota</taxon>
        <taxon>Bacilli</taxon>
        <taxon>Lactobacillales</taxon>
        <taxon>Lactobacillaceae</taxon>
        <taxon>Lactobacillus</taxon>
    </lineage>
</organism>
<dbReference type="AlphaFoldDB" id="A0A9X4ACW7"/>
<dbReference type="RefSeq" id="WP_271870449.1">
    <property type="nucleotide sequence ID" value="NZ_JAOTGU010000011.1"/>
</dbReference>
<accession>A0A9X4ACW7</accession>
<dbReference type="Proteomes" id="UP001143700">
    <property type="component" value="Unassembled WGS sequence"/>
</dbReference>